<feature type="transmembrane region" description="Helical" evidence="1">
    <location>
        <begin position="18"/>
        <end position="36"/>
    </location>
</feature>
<keyword evidence="1" id="KW-1133">Transmembrane helix</keyword>
<name>A0A250J426_9BACT</name>
<dbReference type="RefSeq" id="WP_232537687.1">
    <property type="nucleotide sequence ID" value="NZ_CP022098.1"/>
</dbReference>
<dbReference type="Proteomes" id="UP000217257">
    <property type="component" value="Chromosome"/>
</dbReference>
<evidence type="ECO:0000256" key="1">
    <source>
        <dbReference type="SAM" id="Phobius"/>
    </source>
</evidence>
<keyword evidence="1" id="KW-0472">Membrane</keyword>
<evidence type="ECO:0000313" key="3">
    <source>
        <dbReference type="Proteomes" id="UP000217257"/>
    </source>
</evidence>
<accession>A0A250J426</accession>
<feature type="transmembrane region" description="Helical" evidence="1">
    <location>
        <begin position="135"/>
        <end position="158"/>
    </location>
</feature>
<dbReference type="AlphaFoldDB" id="A0A250J426"/>
<proteinExistence type="predicted"/>
<feature type="transmembrane region" description="Helical" evidence="1">
    <location>
        <begin position="77"/>
        <end position="99"/>
    </location>
</feature>
<feature type="transmembrane region" description="Helical" evidence="1">
    <location>
        <begin position="105"/>
        <end position="123"/>
    </location>
</feature>
<evidence type="ECO:0000313" key="2">
    <source>
        <dbReference type="EMBL" id="ATB38715.1"/>
    </source>
</evidence>
<protein>
    <submittedName>
        <fullName evidence="2">Uncharacterized protein</fullName>
    </submittedName>
</protein>
<feature type="transmembrane region" description="Helical" evidence="1">
    <location>
        <begin position="48"/>
        <end position="65"/>
    </location>
</feature>
<organism evidence="2 3">
    <name type="scientific">Cystobacter fuscus</name>
    <dbReference type="NCBI Taxonomy" id="43"/>
    <lineage>
        <taxon>Bacteria</taxon>
        <taxon>Pseudomonadati</taxon>
        <taxon>Myxococcota</taxon>
        <taxon>Myxococcia</taxon>
        <taxon>Myxococcales</taxon>
        <taxon>Cystobacterineae</taxon>
        <taxon>Archangiaceae</taxon>
        <taxon>Cystobacter</taxon>
    </lineage>
</organism>
<keyword evidence="1" id="KW-0812">Transmembrane</keyword>
<feature type="transmembrane region" description="Helical" evidence="1">
    <location>
        <begin position="164"/>
        <end position="182"/>
    </location>
</feature>
<reference evidence="2 3" key="1">
    <citation type="submission" date="2017-06" db="EMBL/GenBank/DDBJ databases">
        <title>Sequencing and comparative analysis of myxobacterial genomes.</title>
        <authorList>
            <person name="Rupp O."/>
            <person name="Goesmann A."/>
            <person name="Sogaard-Andersen L."/>
        </authorList>
    </citation>
    <scope>NUCLEOTIDE SEQUENCE [LARGE SCALE GENOMIC DNA]</scope>
    <source>
        <strain evidence="2 3">DSM 52655</strain>
    </source>
</reference>
<gene>
    <name evidence="2" type="ORF">CYFUS_004150</name>
</gene>
<sequence length="196" mass="20531">MADVYEHGRGQRTPRLRIFAWACAGALLLLPLVAMQFTDEVKWDGADFAFFGALLLGVGGTYELLARKTGSAAYRAAVGIALAGMFLLVWMNAAVGIIGSEDNDANLMFGGVLAVGVIGAIIARFQPAGMARDLFAMALAQVVVALIALIGGAGAGAPSWPIDLLLLTGFFATLWLASAMLFRRAAREQTPTNAAV</sequence>
<dbReference type="KEGG" id="cfus:CYFUS_004150"/>
<dbReference type="EMBL" id="CP022098">
    <property type="protein sequence ID" value="ATB38715.1"/>
    <property type="molecule type" value="Genomic_DNA"/>
</dbReference>